<gene>
    <name evidence="2" type="primary">Acey_s0050.g2005</name>
    <name evidence="2" type="synonym">Acey-ptr-20</name>
    <name evidence="2" type="ORF">Y032_0050g2005</name>
</gene>
<organism evidence="2 3">
    <name type="scientific">Ancylostoma ceylanicum</name>
    <dbReference type="NCBI Taxonomy" id="53326"/>
    <lineage>
        <taxon>Eukaryota</taxon>
        <taxon>Metazoa</taxon>
        <taxon>Ecdysozoa</taxon>
        <taxon>Nematoda</taxon>
        <taxon>Chromadorea</taxon>
        <taxon>Rhabditida</taxon>
        <taxon>Rhabditina</taxon>
        <taxon>Rhabditomorpha</taxon>
        <taxon>Strongyloidea</taxon>
        <taxon>Ancylostomatidae</taxon>
        <taxon>Ancylostomatinae</taxon>
        <taxon>Ancylostoma</taxon>
    </lineage>
</organism>
<dbReference type="OrthoDB" id="6510177at2759"/>
<dbReference type="AlphaFoldDB" id="A0A016U8J3"/>
<dbReference type="PANTHER" id="PTHR10796:SF103">
    <property type="entry name" value="SSD DOMAIN-CONTAINING PROTEIN"/>
    <property type="match status" value="1"/>
</dbReference>
<feature type="transmembrane region" description="Helical" evidence="1">
    <location>
        <begin position="205"/>
        <end position="232"/>
    </location>
</feature>
<comment type="caution">
    <text evidence="2">The sequence shown here is derived from an EMBL/GenBank/DDBJ whole genome shotgun (WGS) entry which is preliminary data.</text>
</comment>
<feature type="transmembrane region" description="Helical" evidence="1">
    <location>
        <begin position="75"/>
        <end position="95"/>
    </location>
</feature>
<evidence type="ECO:0000256" key="1">
    <source>
        <dbReference type="SAM" id="Phobius"/>
    </source>
</evidence>
<dbReference type="GO" id="GO:0030659">
    <property type="term" value="C:cytoplasmic vesicle membrane"/>
    <property type="evidence" value="ECO:0007669"/>
    <property type="project" value="TreeGrafter"/>
</dbReference>
<evidence type="ECO:0000313" key="3">
    <source>
        <dbReference type="Proteomes" id="UP000024635"/>
    </source>
</evidence>
<keyword evidence="3" id="KW-1185">Reference proteome</keyword>
<dbReference type="GO" id="GO:0006897">
    <property type="term" value="P:endocytosis"/>
    <property type="evidence" value="ECO:0007669"/>
    <property type="project" value="TreeGrafter"/>
</dbReference>
<evidence type="ECO:0000313" key="2">
    <source>
        <dbReference type="EMBL" id="EYC11614.1"/>
    </source>
</evidence>
<dbReference type="PANTHER" id="PTHR10796">
    <property type="entry name" value="PATCHED-RELATED"/>
    <property type="match status" value="1"/>
</dbReference>
<sequence length="242" mass="26979">MCCLLHYGNIRHLASFSLAPSVTHVQFVGWLGTLGQSNFYFIVDDFWSTFQVRVSAVVLMSILVLLFVMNWEAIISVVVSIVSICLGIIAYLHLWGVNLDAVSLISILMSVGFSVDYSAHVCYHYFAHSTEECKDHKSESSSVESGSSSSSESINKSLKKSIREHSVKRLVATLHGVGWPVVQSGLSTVMGMFPLMFVRAYVVAVFWKTVLLVGLLGMFHALLLLPVIFILTEDLKRLLRFR</sequence>
<dbReference type="Proteomes" id="UP000024635">
    <property type="component" value="Unassembled WGS sequence"/>
</dbReference>
<dbReference type="EMBL" id="JARK01001386">
    <property type="protein sequence ID" value="EYC11614.1"/>
    <property type="molecule type" value="Genomic_DNA"/>
</dbReference>
<feature type="transmembrane region" description="Helical" evidence="1">
    <location>
        <begin position="170"/>
        <end position="193"/>
    </location>
</feature>
<evidence type="ECO:0008006" key="4">
    <source>
        <dbReference type="Google" id="ProtNLM"/>
    </source>
</evidence>
<dbReference type="Gene3D" id="1.20.1640.10">
    <property type="entry name" value="Multidrug efflux transporter AcrB transmembrane domain"/>
    <property type="match status" value="1"/>
</dbReference>
<keyword evidence="1" id="KW-0472">Membrane</keyword>
<keyword evidence="1" id="KW-1133">Transmembrane helix</keyword>
<proteinExistence type="predicted"/>
<accession>A0A016U8J3</accession>
<protein>
    <recommendedName>
        <fullName evidence="4">SSD domain-containing protein</fullName>
    </recommendedName>
</protein>
<keyword evidence="1" id="KW-0812">Transmembrane</keyword>
<dbReference type="InterPro" id="IPR051697">
    <property type="entry name" value="Patched_domain-protein"/>
</dbReference>
<dbReference type="GO" id="GO:0005886">
    <property type="term" value="C:plasma membrane"/>
    <property type="evidence" value="ECO:0007669"/>
    <property type="project" value="TreeGrafter"/>
</dbReference>
<dbReference type="GO" id="GO:0018996">
    <property type="term" value="P:molting cycle, collagen and cuticulin-based cuticle"/>
    <property type="evidence" value="ECO:0007669"/>
    <property type="project" value="TreeGrafter"/>
</dbReference>
<feature type="transmembrane region" description="Helical" evidence="1">
    <location>
        <begin position="50"/>
        <end position="68"/>
    </location>
</feature>
<name>A0A016U8J3_9BILA</name>
<reference evidence="3" key="1">
    <citation type="journal article" date="2015" name="Nat. Genet.">
        <title>The genome and transcriptome of the zoonotic hookworm Ancylostoma ceylanicum identify infection-specific gene families.</title>
        <authorList>
            <person name="Schwarz E.M."/>
            <person name="Hu Y."/>
            <person name="Antoshechkin I."/>
            <person name="Miller M.M."/>
            <person name="Sternberg P.W."/>
            <person name="Aroian R.V."/>
        </authorList>
    </citation>
    <scope>NUCLEOTIDE SEQUENCE</scope>
    <source>
        <strain evidence="3">HY135</strain>
    </source>
</reference>
<dbReference type="SUPFAM" id="SSF82866">
    <property type="entry name" value="Multidrug efflux transporter AcrB transmembrane domain"/>
    <property type="match status" value="1"/>
</dbReference>